<accession>A0A6M3LTH8</accession>
<dbReference type="AlphaFoldDB" id="A0A6M3LTH8"/>
<sequence>METDMSDNITIKLAGEDVELVPSFKASEAIQKKFGGLNSATDAVVKLSADNVVAIIAIAADTKGDDALKALHEKVYEAGLVKLRRPLVKYLERLGHGGRDPDTEEDEAA</sequence>
<protein>
    <recommendedName>
        <fullName evidence="2">Tail assembly chaperone</fullName>
    </recommendedName>
</protein>
<gene>
    <name evidence="1" type="ORF">MM171A01607_0013</name>
</gene>
<proteinExistence type="predicted"/>
<evidence type="ECO:0008006" key="2">
    <source>
        <dbReference type="Google" id="ProtNLM"/>
    </source>
</evidence>
<dbReference type="EMBL" id="MT143606">
    <property type="protein sequence ID" value="QJA98766.1"/>
    <property type="molecule type" value="Genomic_DNA"/>
</dbReference>
<evidence type="ECO:0000313" key="1">
    <source>
        <dbReference type="EMBL" id="QJA98766.1"/>
    </source>
</evidence>
<organism evidence="1">
    <name type="scientific">viral metagenome</name>
    <dbReference type="NCBI Taxonomy" id="1070528"/>
    <lineage>
        <taxon>unclassified sequences</taxon>
        <taxon>metagenomes</taxon>
        <taxon>organismal metagenomes</taxon>
    </lineage>
</organism>
<name>A0A6M3LTH8_9ZZZZ</name>
<reference evidence="1" key="1">
    <citation type="submission" date="2020-03" db="EMBL/GenBank/DDBJ databases">
        <title>The deep terrestrial virosphere.</title>
        <authorList>
            <person name="Holmfeldt K."/>
            <person name="Nilsson E."/>
            <person name="Simone D."/>
            <person name="Lopez-Fernandez M."/>
            <person name="Wu X."/>
            <person name="de Brujin I."/>
            <person name="Lundin D."/>
            <person name="Andersson A."/>
            <person name="Bertilsson S."/>
            <person name="Dopson M."/>
        </authorList>
    </citation>
    <scope>NUCLEOTIDE SEQUENCE</scope>
    <source>
        <strain evidence="1">MM171A01607</strain>
    </source>
</reference>